<feature type="domain" description="GyrI-like small molecule binding" evidence="1">
    <location>
        <begin position="18"/>
        <end position="174"/>
    </location>
</feature>
<name>A0A917UEH7_9ACTN</name>
<protein>
    <submittedName>
        <fullName evidence="2">Transcriptional regulator</fullName>
    </submittedName>
</protein>
<dbReference type="InterPro" id="IPR011256">
    <property type="entry name" value="Reg_factor_effector_dom_sf"/>
</dbReference>
<evidence type="ECO:0000313" key="2">
    <source>
        <dbReference type="EMBL" id="GGM87464.1"/>
    </source>
</evidence>
<dbReference type="InterPro" id="IPR029442">
    <property type="entry name" value="GyrI-like"/>
</dbReference>
<dbReference type="Pfam" id="PF06445">
    <property type="entry name" value="GyrI-like"/>
    <property type="match status" value="1"/>
</dbReference>
<accession>A0A917UEH7</accession>
<evidence type="ECO:0000313" key="3">
    <source>
        <dbReference type="Proteomes" id="UP000642070"/>
    </source>
</evidence>
<dbReference type="Gene3D" id="3.20.80.10">
    <property type="entry name" value="Regulatory factor, effector binding domain"/>
    <property type="match status" value="1"/>
</dbReference>
<dbReference type="RefSeq" id="WP_190257813.1">
    <property type="nucleotide sequence ID" value="NZ_BMPI01000112.1"/>
</dbReference>
<dbReference type="EMBL" id="BMPI01000112">
    <property type="protein sequence ID" value="GGM87464.1"/>
    <property type="molecule type" value="Genomic_DNA"/>
</dbReference>
<dbReference type="AlphaFoldDB" id="A0A917UEH7"/>
<proteinExistence type="predicted"/>
<keyword evidence="3" id="KW-1185">Reference proteome</keyword>
<organism evidence="2 3">
    <name type="scientific">Dactylosporangium sucinum</name>
    <dbReference type="NCBI Taxonomy" id="1424081"/>
    <lineage>
        <taxon>Bacteria</taxon>
        <taxon>Bacillati</taxon>
        <taxon>Actinomycetota</taxon>
        <taxon>Actinomycetes</taxon>
        <taxon>Micromonosporales</taxon>
        <taxon>Micromonosporaceae</taxon>
        <taxon>Dactylosporangium</taxon>
    </lineage>
</organism>
<dbReference type="SUPFAM" id="SSF55136">
    <property type="entry name" value="Probable bacterial effector-binding domain"/>
    <property type="match status" value="1"/>
</dbReference>
<reference evidence="2" key="1">
    <citation type="journal article" date="2014" name="Int. J. Syst. Evol. Microbiol.">
        <title>Complete genome sequence of Corynebacterium casei LMG S-19264T (=DSM 44701T), isolated from a smear-ripened cheese.</title>
        <authorList>
            <consortium name="US DOE Joint Genome Institute (JGI-PGF)"/>
            <person name="Walter F."/>
            <person name="Albersmeier A."/>
            <person name="Kalinowski J."/>
            <person name="Ruckert C."/>
        </authorList>
    </citation>
    <scope>NUCLEOTIDE SEQUENCE</scope>
    <source>
        <strain evidence="2">JCM 19831</strain>
    </source>
</reference>
<sequence length="182" mass="20020">MSIDLRKLHRPLYTAGAEPGFVDVPPLPFLMVDGAGDPSGDGYRDAVERLYRAAYRVRGVLKAAGVVHTVPPLQGLWTGVGDGRGDRAGWRWTMLLQLPAEATAQMQDVDGVRVETFAEGPSVQVLHVGPYAEETPAIERLLAFAARHERAVTGVHHEIYLSDPRRTAPERLRTIIRYGVES</sequence>
<gene>
    <name evidence="2" type="ORF">GCM10007977_106810</name>
</gene>
<comment type="caution">
    <text evidence="2">The sequence shown here is derived from an EMBL/GenBank/DDBJ whole genome shotgun (WGS) entry which is preliminary data.</text>
</comment>
<dbReference type="Proteomes" id="UP000642070">
    <property type="component" value="Unassembled WGS sequence"/>
</dbReference>
<evidence type="ECO:0000259" key="1">
    <source>
        <dbReference type="Pfam" id="PF06445"/>
    </source>
</evidence>
<reference evidence="2" key="2">
    <citation type="submission" date="2020-09" db="EMBL/GenBank/DDBJ databases">
        <authorList>
            <person name="Sun Q."/>
            <person name="Ohkuma M."/>
        </authorList>
    </citation>
    <scope>NUCLEOTIDE SEQUENCE</scope>
    <source>
        <strain evidence="2">JCM 19831</strain>
    </source>
</reference>